<dbReference type="Pfam" id="PF13560">
    <property type="entry name" value="HTH_31"/>
    <property type="match status" value="1"/>
</dbReference>
<sequence>MPKKSSKESMPRTDRDADKSGKRTRTAAGQVLKVATLKDLRKATGHTQEDLAIALDIGQGTISRIEKRSDMLVSTLQHYIESLGGKLQIVAAFTDRPPIVVERLGKKIPPHQKNTSMSSSQVMTSVDT</sequence>
<evidence type="ECO:0000256" key="1">
    <source>
        <dbReference type="SAM" id="MobiDB-lite"/>
    </source>
</evidence>
<feature type="compositionally biased region" description="Low complexity" evidence="1">
    <location>
        <begin position="115"/>
        <end position="128"/>
    </location>
</feature>
<dbReference type="InterPro" id="IPR001387">
    <property type="entry name" value="Cro/C1-type_HTH"/>
</dbReference>
<feature type="domain" description="HTH cro/C1-type" evidence="2">
    <location>
        <begin position="37"/>
        <end position="67"/>
    </location>
</feature>
<dbReference type="SMART" id="SM00530">
    <property type="entry name" value="HTH_XRE"/>
    <property type="match status" value="1"/>
</dbReference>
<reference evidence="3 4" key="1">
    <citation type="journal article" date="2018" name="Nat. Biotechnol.">
        <title>A standardized bacterial taxonomy based on genome phylogeny substantially revises the tree of life.</title>
        <authorList>
            <person name="Parks D.H."/>
            <person name="Chuvochina M."/>
            <person name="Waite D.W."/>
            <person name="Rinke C."/>
            <person name="Skarshewski A."/>
            <person name="Chaumeil P.A."/>
            <person name="Hugenholtz P."/>
        </authorList>
    </citation>
    <scope>NUCLEOTIDE SEQUENCE [LARGE SCALE GENOMIC DNA]</scope>
    <source>
        <strain evidence="3">UBA10707</strain>
    </source>
</reference>
<evidence type="ECO:0000259" key="2">
    <source>
        <dbReference type="PROSITE" id="PS50943"/>
    </source>
</evidence>
<name>A0A356LLX5_9BURK</name>
<dbReference type="Proteomes" id="UP000264036">
    <property type="component" value="Unassembled WGS sequence"/>
</dbReference>
<proteinExistence type="predicted"/>
<evidence type="ECO:0000313" key="4">
    <source>
        <dbReference type="Proteomes" id="UP000264036"/>
    </source>
</evidence>
<accession>A0A356LLX5</accession>
<dbReference type="PROSITE" id="PS50943">
    <property type="entry name" value="HTH_CROC1"/>
    <property type="match status" value="1"/>
</dbReference>
<dbReference type="GO" id="GO:0003677">
    <property type="term" value="F:DNA binding"/>
    <property type="evidence" value="ECO:0007669"/>
    <property type="project" value="InterPro"/>
</dbReference>
<comment type="caution">
    <text evidence="3">The sequence shown here is derived from an EMBL/GenBank/DDBJ whole genome shotgun (WGS) entry which is preliminary data.</text>
</comment>
<protein>
    <submittedName>
        <fullName evidence="3">XRE family transcriptional regulator</fullName>
    </submittedName>
</protein>
<feature type="region of interest" description="Disordered" evidence="1">
    <location>
        <begin position="104"/>
        <end position="128"/>
    </location>
</feature>
<feature type="compositionally biased region" description="Basic and acidic residues" evidence="1">
    <location>
        <begin position="1"/>
        <end position="21"/>
    </location>
</feature>
<feature type="region of interest" description="Disordered" evidence="1">
    <location>
        <begin position="1"/>
        <end position="28"/>
    </location>
</feature>
<evidence type="ECO:0000313" key="3">
    <source>
        <dbReference type="EMBL" id="HBP31904.1"/>
    </source>
</evidence>
<dbReference type="CDD" id="cd00093">
    <property type="entry name" value="HTH_XRE"/>
    <property type="match status" value="1"/>
</dbReference>
<organism evidence="3 4">
    <name type="scientific">Advenella kashmirensis</name>
    <dbReference type="NCBI Taxonomy" id="310575"/>
    <lineage>
        <taxon>Bacteria</taxon>
        <taxon>Pseudomonadati</taxon>
        <taxon>Pseudomonadota</taxon>
        <taxon>Betaproteobacteria</taxon>
        <taxon>Burkholderiales</taxon>
        <taxon>Alcaligenaceae</taxon>
    </lineage>
</organism>
<dbReference type="Gene3D" id="1.10.260.40">
    <property type="entry name" value="lambda repressor-like DNA-binding domains"/>
    <property type="match status" value="1"/>
</dbReference>
<gene>
    <name evidence="3" type="ORF">DD666_21160</name>
</gene>
<dbReference type="InterPro" id="IPR010982">
    <property type="entry name" value="Lambda_DNA-bd_dom_sf"/>
</dbReference>
<dbReference type="SUPFAM" id="SSF47413">
    <property type="entry name" value="lambda repressor-like DNA-binding domains"/>
    <property type="match status" value="1"/>
</dbReference>
<dbReference type="AlphaFoldDB" id="A0A356LLX5"/>
<dbReference type="EMBL" id="DOEK01000046">
    <property type="protein sequence ID" value="HBP31904.1"/>
    <property type="molecule type" value="Genomic_DNA"/>
</dbReference>